<dbReference type="GO" id="GO:0003824">
    <property type="term" value="F:catalytic activity"/>
    <property type="evidence" value="ECO:0007669"/>
    <property type="project" value="InterPro"/>
</dbReference>
<dbReference type="InterPro" id="IPR003719">
    <property type="entry name" value="Phenazine_PhzF-like"/>
</dbReference>
<evidence type="ECO:0000313" key="2">
    <source>
        <dbReference type="EMBL" id="SMC29712.1"/>
    </source>
</evidence>
<dbReference type="STRING" id="1121001.SAMN02745857_04050"/>
<gene>
    <name evidence="2" type="ORF">SAMN02745857_04050</name>
</gene>
<dbReference type="Proteomes" id="UP000192761">
    <property type="component" value="Unassembled WGS sequence"/>
</dbReference>
<protein>
    <submittedName>
        <fullName evidence="2">Phenazine biosynthesis protein PhzF family</fullName>
    </submittedName>
</protein>
<dbReference type="PIRSF" id="PIRSF016184">
    <property type="entry name" value="PhzC_PhzF"/>
    <property type="match status" value="1"/>
</dbReference>
<evidence type="ECO:0000313" key="3">
    <source>
        <dbReference type="Proteomes" id="UP000192761"/>
    </source>
</evidence>
<organism evidence="2 3">
    <name type="scientific">Andreprevotia lacus DSM 23236</name>
    <dbReference type="NCBI Taxonomy" id="1121001"/>
    <lineage>
        <taxon>Bacteria</taxon>
        <taxon>Pseudomonadati</taxon>
        <taxon>Pseudomonadota</taxon>
        <taxon>Betaproteobacteria</taxon>
        <taxon>Neisseriales</taxon>
        <taxon>Chitinibacteraceae</taxon>
        <taxon>Andreprevotia</taxon>
    </lineage>
</organism>
<evidence type="ECO:0000256" key="1">
    <source>
        <dbReference type="PIRSR" id="PIRSR016184-1"/>
    </source>
</evidence>
<dbReference type="SUPFAM" id="SSF54506">
    <property type="entry name" value="Diaminopimelate epimerase-like"/>
    <property type="match status" value="1"/>
</dbReference>
<dbReference type="AlphaFoldDB" id="A0A1W1Y0Q1"/>
<dbReference type="Pfam" id="PF02567">
    <property type="entry name" value="PhzC-PhzF"/>
    <property type="match status" value="1"/>
</dbReference>
<dbReference type="Gene3D" id="3.10.310.10">
    <property type="entry name" value="Diaminopimelate Epimerase, Chain A, domain 1"/>
    <property type="match status" value="2"/>
</dbReference>
<dbReference type="EMBL" id="FWXD01000041">
    <property type="protein sequence ID" value="SMC29712.1"/>
    <property type="molecule type" value="Genomic_DNA"/>
</dbReference>
<dbReference type="OrthoDB" id="8585773at2"/>
<proteinExistence type="predicted"/>
<keyword evidence="3" id="KW-1185">Reference proteome</keyword>
<accession>A0A1W1Y0Q1</accession>
<sequence length="276" mass="29283">MARYRFHLMNGFAERILAGAAIAVVECETLDDDATLQAVAYQLGAPETAFVEPTSGRARVYTPQYALPSSRHAALAIAAALGERLGAPVNFGAGPIKTWRDGTLWHAHADASKSRAVSLSVDALTGALGLDFGDLTGQNLFVDTGQEQLVVPARTQQAVLKARPKPGPLGLLAHNGNHIAQVVLWHQEGDVTTLRSFASDQLNVFEDFGAGDAAANVAGWKLATGSAAPFSFKIEQGHTIQRVVSRLSVLYVSATANRQIAVGGRFWKVGEGELTL</sequence>
<dbReference type="RefSeq" id="WP_084092966.1">
    <property type="nucleotide sequence ID" value="NZ_FWXD01000041.1"/>
</dbReference>
<feature type="active site" evidence="1">
    <location>
        <position position="47"/>
    </location>
</feature>
<name>A0A1W1Y0Q1_9NEIS</name>
<reference evidence="2 3" key="1">
    <citation type="submission" date="2017-04" db="EMBL/GenBank/DDBJ databases">
        <authorList>
            <person name="Afonso C.L."/>
            <person name="Miller P.J."/>
            <person name="Scott M.A."/>
            <person name="Spackman E."/>
            <person name="Goraichik I."/>
            <person name="Dimitrov K.M."/>
            <person name="Suarez D.L."/>
            <person name="Swayne D.E."/>
        </authorList>
    </citation>
    <scope>NUCLEOTIDE SEQUENCE [LARGE SCALE GENOMIC DNA]</scope>
    <source>
        <strain evidence="2 3">DSM 23236</strain>
    </source>
</reference>